<dbReference type="InterPro" id="IPR036397">
    <property type="entry name" value="RNaseH_sf"/>
</dbReference>
<keyword evidence="2" id="KW-1185">Reference proteome</keyword>
<gene>
    <name evidence="1" type="ORF">ANN_00007</name>
</gene>
<proteinExistence type="predicted"/>
<sequence length="78" mass="8691">LKVICSLPVGPVPRSPELNLLDFSAWGYAKSLVYTTDVTTPEEMQHRIVDAFQQMKNDPGLLERILGSLMLSSAWPAF</sequence>
<organism evidence="1 2">
    <name type="scientific">Periplaneta americana</name>
    <name type="common">American cockroach</name>
    <name type="synonym">Blatta americana</name>
    <dbReference type="NCBI Taxonomy" id="6978"/>
    <lineage>
        <taxon>Eukaryota</taxon>
        <taxon>Metazoa</taxon>
        <taxon>Ecdysozoa</taxon>
        <taxon>Arthropoda</taxon>
        <taxon>Hexapoda</taxon>
        <taxon>Insecta</taxon>
        <taxon>Pterygota</taxon>
        <taxon>Neoptera</taxon>
        <taxon>Polyneoptera</taxon>
        <taxon>Dictyoptera</taxon>
        <taxon>Blattodea</taxon>
        <taxon>Blattoidea</taxon>
        <taxon>Blattidae</taxon>
        <taxon>Blattinae</taxon>
        <taxon>Periplaneta</taxon>
    </lineage>
</organism>
<dbReference type="PANTHER" id="PTHR47326">
    <property type="entry name" value="TRANSPOSABLE ELEMENT TC3 TRANSPOSASE-LIKE PROTEIN"/>
    <property type="match status" value="1"/>
</dbReference>
<dbReference type="PANTHER" id="PTHR47326:SF1">
    <property type="entry name" value="HTH PSQ-TYPE DOMAIN-CONTAINING PROTEIN"/>
    <property type="match status" value="1"/>
</dbReference>
<dbReference type="Gene3D" id="3.30.420.10">
    <property type="entry name" value="Ribonuclease H-like superfamily/Ribonuclease H"/>
    <property type="match status" value="1"/>
</dbReference>
<reference evidence="1 2" key="1">
    <citation type="journal article" date="2022" name="Allergy">
        <title>Genome assembly and annotation of Periplaneta americana reveal a comprehensive cockroach allergen profile.</title>
        <authorList>
            <person name="Wang L."/>
            <person name="Xiong Q."/>
            <person name="Saelim N."/>
            <person name="Wang L."/>
            <person name="Nong W."/>
            <person name="Wan A.T."/>
            <person name="Shi M."/>
            <person name="Liu X."/>
            <person name="Cao Q."/>
            <person name="Hui J.H.L."/>
            <person name="Sookrung N."/>
            <person name="Leung T.F."/>
            <person name="Tungtrongchitr A."/>
            <person name="Tsui S.K.W."/>
        </authorList>
    </citation>
    <scope>NUCLEOTIDE SEQUENCE [LARGE SCALE GENOMIC DNA]</scope>
    <source>
        <strain evidence="1">PWHHKU_190912</strain>
    </source>
</reference>
<dbReference type="EMBL" id="JAJSOF020000003">
    <property type="protein sequence ID" value="KAJ4448617.1"/>
    <property type="molecule type" value="Genomic_DNA"/>
</dbReference>
<name>A0ABQ8TPS2_PERAM</name>
<evidence type="ECO:0000313" key="1">
    <source>
        <dbReference type="EMBL" id="KAJ4448617.1"/>
    </source>
</evidence>
<dbReference type="Proteomes" id="UP001148838">
    <property type="component" value="Unassembled WGS sequence"/>
</dbReference>
<evidence type="ECO:0000313" key="2">
    <source>
        <dbReference type="Proteomes" id="UP001148838"/>
    </source>
</evidence>
<comment type="caution">
    <text evidence="1">The sequence shown here is derived from an EMBL/GenBank/DDBJ whole genome shotgun (WGS) entry which is preliminary data.</text>
</comment>
<protein>
    <submittedName>
        <fullName evidence="1">Uncharacterized protein</fullName>
    </submittedName>
</protein>
<accession>A0ABQ8TPS2</accession>
<feature type="non-terminal residue" evidence="1">
    <location>
        <position position="1"/>
    </location>
</feature>